<dbReference type="AlphaFoldDB" id="A0A182WMT7"/>
<dbReference type="VEuPathDB" id="VectorBase:AMIN014048"/>
<proteinExistence type="predicted"/>
<accession>A0A182WMT7</accession>
<dbReference type="Proteomes" id="UP000075920">
    <property type="component" value="Unassembled WGS sequence"/>
</dbReference>
<organism evidence="1 2">
    <name type="scientific">Anopheles minimus</name>
    <dbReference type="NCBI Taxonomy" id="112268"/>
    <lineage>
        <taxon>Eukaryota</taxon>
        <taxon>Metazoa</taxon>
        <taxon>Ecdysozoa</taxon>
        <taxon>Arthropoda</taxon>
        <taxon>Hexapoda</taxon>
        <taxon>Insecta</taxon>
        <taxon>Pterygota</taxon>
        <taxon>Neoptera</taxon>
        <taxon>Endopterygota</taxon>
        <taxon>Diptera</taxon>
        <taxon>Nematocera</taxon>
        <taxon>Culicoidea</taxon>
        <taxon>Culicidae</taxon>
        <taxon>Anophelinae</taxon>
        <taxon>Anopheles</taxon>
    </lineage>
</organism>
<name>A0A182WMT7_9DIPT</name>
<keyword evidence="2" id="KW-1185">Reference proteome</keyword>
<protein>
    <submittedName>
        <fullName evidence="1">Uncharacterized protein</fullName>
    </submittedName>
</protein>
<reference evidence="2" key="1">
    <citation type="submission" date="2013-03" db="EMBL/GenBank/DDBJ databases">
        <title>The Genome Sequence of Anopheles minimus MINIMUS1.</title>
        <authorList>
            <consortium name="The Broad Institute Genomics Platform"/>
            <person name="Neafsey D.E."/>
            <person name="Walton C."/>
            <person name="Walker B."/>
            <person name="Young S.K."/>
            <person name="Zeng Q."/>
            <person name="Gargeya S."/>
            <person name="Fitzgerald M."/>
            <person name="Haas B."/>
            <person name="Abouelleil A."/>
            <person name="Allen A.W."/>
            <person name="Alvarado L."/>
            <person name="Arachchi H.M."/>
            <person name="Berlin A.M."/>
            <person name="Chapman S.B."/>
            <person name="Gainer-Dewar J."/>
            <person name="Goldberg J."/>
            <person name="Griggs A."/>
            <person name="Gujja S."/>
            <person name="Hansen M."/>
            <person name="Howarth C."/>
            <person name="Imamovic A."/>
            <person name="Ireland A."/>
            <person name="Larimer J."/>
            <person name="McCowan C."/>
            <person name="Murphy C."/>
            <person name="Pearson M."/>
            <person name="Poon T.W."/>
            <person name="Priest M."/>
            <person name="Roberts A."/>
            <person name="Saif S."/>
            <person name="Shea T."/>
            <person name="Sisk P."/>
            <person name="Sykes S."/>
            <person name="Wortman J."/>
            <person name="Nusbaum C."/>
            <person name="Birren B."/>
        </authorList>
    </citation>
    <scope>NUCLEOTIDE SEQUENCE [LARGE SCALE GENOMIC DNA]</scope>
    <source>
        <strain evidence="2">MINIMUS1</strain>
    </source>
</reference>
<sequence length="29" mass="3125">MCVGCSNVLVLPLTPQPNNQLKIIKCQLG</sequence>
<evidence type="ECO:0000313" key="2">
    <source>
        <dbReference type="Proteomes" id="UP000075920"/>
    </source>
</evidence>
<evidence type="ECO:0000313" key="1">
    <source>
        <dbReference type="EnsemblMetazoa" id="AMIN014048-PA"/>
    </source>
</evidence>
<dbReference type="EnsemblMetazoa" id="AMIN014048-RA">
    <property type="protein sequence ID" value="AMIN014048-PA"/>
    <property type="gene ID" value="AMIN014048"/>
</dbReference>
<reference evidence="1" key="2">
    <citation type="submission" date="2020-05" db="UniProtKB">
        <authorList>
            <consortium name="EnsemblMetazoa"/>
        </authorList>
    </citation>
    <scope>IDENTIFICATION</scope>
    <source>
        <strain evidence="1">MINIMUS1</strain>
    </source>
</reference>